<dbReference type="SUPFAM" id="SSF53092">
    <property type="entry name" value="Creatinase/prolidase N-terminal domain"/>
    <property type="match status" value="1"/>
</dbReference>
<comment type="caution">
    <text evidence="12">The sequence shown here is derived from an EMBL/GenBank/DDBJ whole genome shotgun (WGS) entry which is preliminary data.</text>
</comment>
<dbReference type="InterPro" id="IPR000994">
    <property type="entry name" value="Pept_M24"/>
</dbReference>
<evidence type="ECO:0000313" key="13">
    <source>
        <dbReference type="Proteomes" id="UP001171945"/>
    </source>
</evidence>
<dbReference type="InterPro" id="IPR052433">
    <property type="entry name" value="X-Pro_dipept-like"/>
</dbReference>
<evidence type="ECO:0000256" key="5">
    <source>
        <dbReference type="ARBA" id="ARBA00022670"/>
    </source>
</evidence>
<dbReference type="InterPro" id="IPR036005">
    <property type="entry name" value="Creatinase/aminopeptidase-like"/>
</dbReference>
<dbReference type="PANTHER" id="PTHR43226">
    <property type="entry name" value="XAA-PRO AMINOPEPTIDASE 3"/>
    <property type="match status" value="1"/>
</dbReference>
<name>A0ABT7VSB2_9GAMM</name>
<dbReference type="SUPFAM" id="SSF55920">
    <property type="entry name" value="Creatinase/aminopeptidase"/>
    <property type="match status" value="1"/>
</dbReference>
<gene>
    <name evidence="12" type="ORF">QUF54_04350</name>
</gene>
<evidence type="ECO:0000256" key="1">
    <source>
        <dbReference type="ARBA" id="ARBA00001424"/>
    </source>
</evidence>
<proteinExistence type="inferred from homology"/>
<keyword evidence="6 10" id="KW-0479">Metal-binding</keyword>
<keyword evidence="9" id="KW-0464">Manganese</keyword>
<dbReference type="EC" id="3.4.11.9" evidence="4"/>
<keyword evidence="13" id="KW-1185">Reference proteome</keyword>
<dbReference type="Pfam" id="PF05195">
    <property type="entry name" value="AMP_N"/>
    <property type="match status" value="1"/>
</dbReference>
<keyword evidence="7" id="KW-0378">Hydrolase</keyword>
<evidence type="ECO:0000256" key="8">
    <source>
        <dbReference type="ARBA" id="ARBA00023049"/>
    </source>
</evidence>
<protein>
    <recommendedName>
        <fullName evidence="4">Xaa-Pro aminopeptidase</fullName>
        <ecNumber evidence="4">3.4.11.9</ecNumber>
    </recommendedName>
</protein>
<keyword evidence="12" id="KW-0031">Aminopeptidase</keyword>
<evidence type="ECO:0000256" key="9">
    <source>
        <dbReference type="ARBA" id="ARBA00023211"/>
    </source>
</evidence>
<dbReference type="Gene3D" id="3.40.350.10">
    <property type="entry name" value="Creatinase/prolidase N-terminal domain"/>
    <property type="match status" value="1"/>
</dbReference>
<keyword evidence="8" id="KW-0482">Metalloprotease</keyword>
<evidence type="ECO:0000256" key="7">
    <source>
        <dbReference type="ARBA" id="ARBA00022801"/>
    </source>
</evidence>
<dbReference type="Proteomes" id="UP001171945">
    <property type="component" value="Unassembled WGS sequence"/>
</dbReference>
<comment type="cofactor">
    <cofactor evidence="2">
        <name>Mn(2+)</name>
        <dbReference type="ChEBI" id="CHEBI:29035"/>
    </cofactor>
</comment>
<dbReference type="SMART" id="SM01011">
    <property type="entry name" value="AMP_N"/>
    <property type="match status" value="1"/>
</dbReference>
<comment type="similarity">
    <text evidence="3 10">Belongs to the peptidase M24B family.</text>
</comment>
<sequence>MIMGEFKQRRQKLIGMMNEGSMAILPAAPENPRDLHYPYHQDSHFYYLTGFPEPEALAVIVPHREQGQYILFCREKDKEKETWNGKRAGLEGACETYNADDAFPITQIDDIMPGIMESCSCLYYPMGYYQAFDEKITGWINQLRYRAGKGVVAPHKMVYLDFVLEEMRLRKTEAEVEELRASAKIIINAHKRAMRFCKPGLYEYELEAEIVHELLRNGCRSAAFPTIVAGGKNACTLHYIENNEVLNDGELVLIDAGAELNHYASDVSRTFPINGRFTRQQKTIYELVLKAQRAALNQIYPGKKWNEPYQAAIKVITQGLIELGILVGKMDKLIEEEAYKRFYMHRVGHWLGMDVHDGGNYKVDDVWRDLEPGMVMTVEPGIYIPAAIDIPEEWWNIGIRIEDDVLITEGGHEVLTADLPNTVAEIEALMVNG</sequence>
<evidence type="ECO:0000313" key="12">
    <source>
        <dbReference type="EMBL" id="MDM8562566.1"/>
    </source>
</evidence>
<evidence type="ECO:0000256" key="6">
    <source>
        <dbReference type="ARBA" id="ARBA00022723"/>
    </source>
</evidence>
<comment type="catalytic activity">
    <reaction evidence="1">
        <text>Release of any N-terminal amino acid, including proline, that is linked to proline, even from a dipeptide or tripeptide.</text>
        <dbReference type="EC" id="3.4.11.9"/>
    </reaction>
</comment>
<feature type="domain" description="Aminopeptidase P N-terminal" evidence="11">
    <location>
        <begin position="1"/>
        <end position="133"/>
    </location>
</feature>
<dbReference type="Pfam" id="PF00557">
    <property type="entry name" value="Peptidase_M24"/>
    <property type="match status" value="1"/>
</dbReference>
<dbReference type="GO" id="GO:0004177">
    <property type="term" value="F:aminopeptidase activity"/>
    <property type="evidence" value="ECO:0007669"/>
    <property type="project" value="UniProtKB-KW"/>
</dbReference>
<accession>A0ABT7VSB2</accession>
<evidence type="ECO:0000256" key="4">
    <source>
        <dbReference type="ARBA" id="ARBA00012574"/>
    </source>
</evidence>
<evidence type="ECO:0000259" key="11">
    <source>
        <dbReference type="SMART" id="SM01011"/>
    </source>
</evidence>
<reference evidence="12" key="1">
    <citation type="submission" date="2023-06" db="EMBL/GenBank/DDBJ databases">
        <title>Uncultivated large filamentous bacteria from sulfidic sediments reveal new species and different genomic features in energy metabolism and defense.</title>
        <authorList>
            <person name="Fonseca A."/>
        </authorList>
    </citation>
    <scope>NUCLEOTIDE SEQUENCE</scope>
    <source>
        <strain evidence="12">HSG4</strain>
    </source>
</reference>
<dbReference type="CDD" id="cd01087">
    <property type="entry name" value="Prolidase"/>
    <property type="match status" value="1"/>
</dbReference>
<dbReference type="PANTHER" id="PTHR43226:SF4">
    <property type="entry name" value="XAA-PRO AMINOPEPTIDASE 3"/>
    <property type="match status" value="1"/>
</dbReference>
<evidence type="ECO:0000256" key="2">
    <source>
        <dbReference type="ARBA" id="ARBA00001936"/>
    </source>
</evidence>
<dbReference type="EMBL" id="JAUCGM010000201">
    <property type="protein sequence ID" value="MDM8562566.1"/>
    <property type="molecule type" value="Genomic_DNA"/>
</dbReference>
<dbReference type="InterPro" id="IPR007865">
    <property type="entry name" value="Aminopep_P_N"/>
</dbReference>
<dbReference type="Gene3D" id="3.90.230.10">
    <property type="entry name" value="Creatinase/methionine aminopeptidase superfamily"/>
    <property type="match status" value="1"/>
</dbReference>
<keyword evidence="5" id="KW-0645">Protease</keyword>
<dbReference type="InterPro" id="IPR029149">
    <property type="entry name" value="Creatin/AminoP/Spt16_N"/>
</dbReference>
<evidence type="ECO:0000256" key="10">
    <source>
        <dbReference type="RuleBase" id="RU000590"/>
    </source>
</evidence>
<evidence type="ECO:0000256" key="3">
    <source>
        <dbReference type="ARBA" id="ARBA00008766"/>
    </source>
</evidence>
<dbReference type="InterPro" id="IPR001131">
    <property type="entry name" value="Peptidase_M24B_aminopep-P_CS"/>
</dbReference>
<dbReference type="PROSITE" id="PS00491">
    <property type="entry name" value="PROLINE_PEPTIDASE"/>
    <property type="match status" value="1"/>
</dbReference>
<organism evidence="12 13">
    <name type="scientific">Candidatus Marithioploca araucensis</name>
    <dbReference type="NCBI Taxonomy" id="70273"/>
    <lineage>
        <taxon>Bacteria</taxon>
        <taxon>Pseudomonadati</taxon>
        <taxon>Pseudomonadota</taxon>
        <taxon>Gammaproteobacteria</taxon>
        <taxon>Thiotrichales</taxon>
        <taxon>Thiotrichaceae</taxon>
        <taxon>Candidatus Marithioploca</taxon>
    </lineage>
</organism>